<dbReference type="EMBL" id="ML208896">
    <property type="protein sequence ID" value="TFK59781.1"/>
    <property type="molecule type" value="Genomic_DNA"/>
</dbReference>
<name>A0ACD3A278_9AGAR</name>
<gene>
    <name evidence="1" type="ORF">BDN72DRAFT_905550</name>
</gene>
<keyword evidence="2" id="KW-1185">Reference proteome</keyword>
<reference evidence="1 2" key="1">
    <citation type="journal article" date="2019" name="Nat. Ecol. Evol.">
        <title>Megaphylogeny resolves global patterns of mushroom evolution.</title>
        <authorList>
            <person name="Varga T."/>
            <person name="Krizsan K."/>
            <person name="Foldi C."/>
            <person name="Dima B."/>
            <person name="Sanchez-Garcia M."/>
            <person name="Sanchez-Ramirez S."/>
            <person name="Szollosi G.J."/>
            <person name="Szarkandi J.G."/>
            <person name="Papp V."/>
            <person name="Albert L."/>
            <person name="Andreopoulos W."/>
            <person name="Angelini C."/>
            <person name="Antonin V."/>
            <person name="Barry K.W."/>
            <person name="Bougher N.L."/>
            <person name="Buchanan P."/>
            <person name="Buyck B."/>
            <person name="Bense V."/>
            <person name="Catcheside P."/>
            <person name="Chovatia M."/>
            <person name="Cooper J."/>
            <person name="Damon W."/>
            <person name="Desjardin D."/>
            <person name="Finy P."/>
            <person name="Geml J."/>
            <person name="Haridas S."/>
            <person name="Hughes K."/>
            <person name="Justo A."/>
            <person name="Karasinski D."/>
            <person name="Kautmanova I."/>
            <person name="Kiss B."/>
            <person name="Kocsube S."/>
            <person name="Kotiranta H."/>
            <person name="LaButti K.M."/>
            <person name="Lechner B.E."/>
            <person name="Liimatainen K."/>
            <person name="Lipzen A."/>
            <person name="Lukacs Z."/>
            <person name="Mihaltcheva S."/>
            <person name="Morgado L.N."/>
            <person name="Niskanen T."/>
            <person name="Noordeloos M.E."/>
            <person name="Ohm R.A."/>
            <person name="Ortiz-Santana B."/>
            <person name="Ovrebo C."/>
            <person name="Racz N."/>
            <person name="Riley R."/>
            <person name="Savchenko A."/>
            <person name="Shiryaev A."/>
            <person name="Soop K."/>
            <person name="Spirin V."/>
            <person name="Szebenyi C."/>
            <person name="Tomsovsky M."/>
            <person name="Tulloss R.E."/>
            <person name="Uehling J."/>
            <person name="Grigoriev I.V."/>
            <person name="Vagvolgyi C."/>
            <person name="Papp T."/>
            <person name="Martin F.M."/>
            <person name="Miettinen O."/>
            <person name="Hibbett D.S."/>
            <person name="Nagy L.G."/>
        </authorList>
    </citation>
    <scope>NUCLEOTIDE SEQUENCE [LARGE SCALE GENOMIC DNA]</scope>
    <source>
        <strain evidence="1 2">NL-1719</strain>
    </source>
</reference>
<evidence type="ECO:0000313" key="1">
    <source>
        <dbReference type="EMBL" id="TFK59781.1"/>
    </source>
</evidence>
<evidence type="ECO:0000313" key="2">
    <source>
        <dbReference type="Proteomes" id="UP000308600"/>
    </source>
</evidence>
<accession>A0ACD3A278</accession>
<proteinExistence type="predicted"/>
<protein>
    <submittedName>
        <fullName evidence="1">Uncharacterized protein</fullName>
    </submittedName>
</protein>
<organism evidence="1 2">
    <name type="scientific">Pluteus cervinus</name>
    <dbReference type="NCBI Taxonomy" id="181527"/>
    <lineage>
        <taxon>Eukaryota</taxon>
        <taxon>Fungi</taxon>
        <taxon>Dikarya</taxon>
        <taxon>Basidiomycota</taxon>
        <taxon>Agaricomycotina</taxon>
        <taxon>Agaricomycetes</taxon>
        <taxon>Agaricomycetidae</taxon>
        <taxon>Agaricales</taxon>
        <taxon>Pluteineae</taxon>
        <taxon>Pluteaceae</taxon>
        <taxon>Pluteus</taxon>
    </lineage>
</organism>
<dbReference type="Proteomes" id="UP000308600">
    <property type="component" value="Unassembled WGS sequence"/>
</dbReference>
<sequence>MSMRRITRSLKPVVVIPVKSINKRRAETPFEDAQSDDGSKADSEAPEPPCRRAPPTKRHRKATAEDYDADMDDEEADVPSVPAARTRAAAAGARIKSVTATQAFSTKDKANGKGKGRAPAPFPSPSPELGSPTPPPPSFRGRSRAIKPLGSPFTEETSSSLPSRPRPRPSHKGGVKAGAGSSRLSPDWDIQDGDVYGHLDGTPLSPNLSPSHMLDVIESQERERDPSTRVPFTGWPWLTPTGSIRVDAYQLCLLKDDMREMMKGSPLDFACVQRLLDMGQIGNYVNFANADPGRFCIPEKRTYIACTDTPDIPALGLMAGIASRSACSTPAQAPSKSGEVIVNKHMQLIPLAPMLDGTANAWATILDLEKLCGACTEEEGLLFQTLKQQGYKSKAITVKTAPSRRFITTARAPATAPPVDMSILGGNYPLAALCNATIPIYEGRGSKKLPFKFSRQDFLGLSKRPRITSPEIDTDVDNLVVIGYTINTFGGTVDYPPNLSLNLQFVIRLF</sequence>